<gene>
    <name evidence="2" type="ORF">ACFQMG_16585</name>
</gene>
<name>A0ABW2FVA4_9ACTN</name>
<keyword evidence="3" id="KW-1185">Reference proteome</keyword>
<dbReference type="Pfam" id="PF07045">
    <property type="entry name" value="DUF1330"/>
    <property type="match status" value="1"/>
</dbReference>
<accession>A0ABW2FVA4</accession>
<dbReference type="SUPFAM" id="SSF54909">
    <property type="entry name" value="Dimeric alpha+beta barrel"/>
    <property type="match status" value="1"/>
</dbReference>
<protein>
    <submittedName>
        <fullName evidence="2">DUF1330 domain-containing protein</fullName>
    </submittedName>
</protein>
<dbReference type="Gene3D" id="3.30.70.100">
    <property type="match status" value="1"/>
</dbReference>
<dbReference type="EMBL" id="JBHTAJ010000028">
    <property type="protein sequence ID" value="MFC7181176.1"/>
    <property type="molecule type" value="Genomic_DNA"/>
</dbReference>
<dbReference type="InterPro" id="IPR010753">
    <property type="entry name" value="DUF1330"/>
</dbReference>
<reference evidence="3" key="1">
    <citation type="journal article" date="2019" name="Int. J. Syst. Evol. Microbiol.">
        <title>The Global Catalogue of Microorganisms (GCM) 10K type strain sequencing project: providing services to taxonomists for standard genome sequencing and annotation.</title>
        <authorList>
            <consortium name="The Broad Institute Genomics Platform"/>
            <consortium name="The Broad Institute Genome Sequencing Center for Infectious Disease"/>
            <person name="Wu L."/>
            <person name="Ma J."/>
        </authorList>
    </citation>
    <scope>NUCLEOTIDE SEQUENCE [LARGE SCALE GENOMIC DNA]</scope>
    <source>
        <strain evidence="3">CGMCC 1.12859</strain>
    </source>
</reference>
<feature type="domain" description="DUF1330" evidence="1">
    <location>
        <begin position="2"/>
        <end position="95"/>
    </location>
</feature>
<dbReference type="PANTHER" id="PTHR41521:SF4">
    <property type="entry name" value="BLR0684 PROTEIN"/>
    <property type="match status" value="1"/>
</dbReference>
<evidence type="ECO:0000259" key="1">
    <source>
        <dbReference type="Pfam" id="PF07045"/>
    </source>
</evidence>
<organism evidence="2 3">
    <name type="scientific">Kitasatospora paranensis</name>
    <dbReference type="NCBI Taxonomy" id="258053"/>
    <lineage>
        <taxon>Bacteria</taxon>
        <taxon>Bacillati</taxon>
        <taxon>Actinomycetota</taxon>
        <taxon>Actinomycetes</taxon>
        <taxon>Kitasatosporales</taxon>
        <taxon>Streptomycetaceae</taxon>
        <taxon>Kitasatospora</taxon>
    </lineage>
</organism>
<sequence length="111" mass="12407">MTAYAVAHVHSVEFCPDIVEYLERIDATLDPFGGRFLIHGGAVEVVEGSWGEDLILIEFPDRANMLAWYDSPAYREILPLRTRHMVADAVIADGVPEGYRAASMVKKIQNM</sequence>
<evidence type="ECO:0000313" key="2">
    <source>
        <dbReference type="EMBL" id="MFC7181176.1"/>
    </source>
</evidence>
<dbReference type="InterPro" id="IPR011008">
    <property type="entry name" value="Dimeric_a/b-barrel"/>
</dbReference>
<dbReference type="PANTHER" id="PTHR41521">
    <property type="match status" value="1"/>
</dbReference>
<dbReference type="RefSeq" id="WP_380231371.1">
    <property type="nucleotide sequence ID" value="NZ_JBHSVH010000002.1"/>
</dbReference>
<comment type="caution">
    <text evidence="2">The sequence shown here is derived from an EMBL/GenBank/DDBJ whole genome shotgun (WGS) entry which is preliminary data.</text>
</comment>
<proteinExistence type="predicted"/>
<evidence type="ECO:0000313" key="3">
    <source>
        <dbReference type="Proteomes" id="UP001596435"/>
    </source>
</evidence>
<dbReference type="Proteomes" id="UP001596435">
    <property type="component" value="Unassembled WGS sequence"/>
</dbReference>